<evidence type="ECO:0000313" key="3">
    <source>
        <dbReference type="Proteomes" id="UP000010433"/>
    </source>
</evidence>
<dbReference type="PATRIC" id="fig|1127699.3.peg.1400"/>
<keyword evidence="3" id="KW-1185">Reference proteome</keyword>
<comment type="caution">
    <text evidence="2">The sequence shown here is derived from an EMBL/GenBank/DDBJ whole genome shotgun (WGS) entry which is preliminary data.</text>
</comment>
<dbReference type="RefSeq" id="WP_009162829.1">
    <property type="nucleotide sequence ID" value="NZ_KB291002.1"/>
</dbReference>
<dbReference type="Proteomes" id="UP000010433">
    <property type="component" value="Unassembled WGS sequence"/>
</dbReference>
<name>L1N9D5_9BACT</name>
<feature type="chain" id="PRO_5003954148" evidence="1">
    <location>
        <begin position="20"/>
        <end position="160"/>
    </location>
</feature>
<keyword evidence="1" id="KW-0732">Signal</keyword>
<protein>
    <submittedName>
        <fullName evidence="2">Uncharacterized protein</fullName>
    </submittedName>
</protein>
<dbReference type="HOGENOM" id="CLU_1650605_0_0_10"/>
<reference evidence="2 3" key="1">
    <citation type="submission" date="2012-05" db="EMBL/GenBank/DDBJ databases">
        <authorList>
            <person name="Weinstock G."/>
            <person name="Sodergren E."/>
            <person name="Lobos E.A."/>
            <person name="Fulton L."/>
            <person name="Fulton R."/>
            <person name="Courtney L."/>
            <person name="Fronick C."/>
            <person name="O'Laughlin M."/>
            <person name="Godfrey J."/>
            <person name="Wilson R.M."/>
            <person name="Miner T."/>
            <person name="Farmer C."/>
            <person name="Delehaunty K."/>
            <person name="Cordes M."/>
            <person name="Minx P."/>
            <person name="Tomlinson C."/>
            <person name="Chen J."/>
            <person name="Wollam A."/>
            <person name="Pepin K.H."/>
            <person name="Bhonagiri V."/>
            <person name="Zhang X."/>
            <person name="Suruliraj S."/>
            <person name="Warren W."/>
            <person name="Mitreva M."/>
            <person name="Mardis E.R."/>
            <person name="Wilson R.K."/>
        </authorList>
    </citation>
    <scope>NUCLEOTIDE SEQUENCE [LARGE SCALE GENOMIC DNA]</scope>
    <source>
        <strain evidence="2 3">F0055</strain>
    </source>
</reference>
<organism evidence="2 3">
    <name type="scientific">Hoylesella saccharolytica F0055</name>
    <dbReference type="NCBI Taxonomy" id="1127699"/>
    <lineage>
        <taxon>Bacteria</taxon>
        <taxon>Pseudomonadati</taxon>
        <taxon>Bacteroidota</taxon>
        <taxon>Bacteroidia</taxon>
        <taxon>Bacteroidales</taxon>
        <taxon>Prevotellaceae</taxon>
        <taxon>Hoylesella</taxon>
    </lineage>
</organism>
<accession>L1N9D5</accession>
<proteinExistence type="predicted"/>
<dbReference type="EMBL" id="AMEP01000095">
    <property type="protein sequence ID" value="EKX99879.1"/>
    <property type="molecule type" value="Genomic_DNA"/>
</dbReference>
<dbReference type="AlphaFoldDB" id="L1N9D5"/>
<evidence type="ECO:0000256" key="1">
    <source>
        <dbReference type="SAM" id="SignalP"/>
    </source>
</evidence>
<sequence>MKKIICYILFGLMSLSANAQTDSSLVSVANDTIRQEELLKKLVKEKYRFYFHRVSKLYDILKKADFPIKYIASIDAEGWGQPDGKGYVVGIILFNKTFDEIMAGAEVLSLRIPLAMKIEYSEFWNSFPDTEGIEEILEGVEGYGVKFISYKKERPFPRRK</sequence>
<gene>
    <name evidence="2" type="ORF">HMPREF9151_01521</name>
</gene>
<feature type="signal peptide" evidence="1">
    <location>
        <begin position="1"/>
        <end position="19"/>
    </location>
</feature>
<dbReference type="OrthoDB" id="1082907at2"/>
<evidence type="ECO:0000313" key="2">
    <source>
        <dbReference type="EMBL" id="EKX99879.1"/>
    </source>
</evidence>
<dbReference type="STRING" id="1127699.HMPREF9151_01521"/>